<protein>
    <submittedName>
        <fullName evidence="1">Uncharacterized protein</fullName>
    </submittedName>
</protein>
<dbReference type="Proteomes" id="UP000429607">
    <property type="component" value="Unassembled WGS sequence"/>
</dbReference>
<sequence length="50" mass="5943">MRFLVVSNGRALERHWLLTVALNACSPHGWGLQCHFRRWLRVPRLSRESE</sequence>
<organism evidence="1 6">
    <name type="scientific">Phytophthora rubi</name>
    <dbReference type="NCBI Taxonomy" id="129364"/>
    <lineage>
        <taxon>Eukaryota</taxon>
        <taxon>Sar</taxon>
        <taxon>Stramenopiles</taxon>
        <taxon>Oomycota</taxon>
        <taxon>Peronosporomycetes</taxon>
        <taxon>Peronosporales</taxon>
        <taxon>Peronosporaceae</taxon>
        <taxon>Phytophthora</taxon>
    </lineage>
</organism>
<dbReference type="AlphaFoldDB" id="A0A6A3LUH7"/>
<evidence type="ECO:0000313" key="3">
    <source>
        <dbReference type="EMBL" id="KAE9336853.1"/>
    </source>
</evidence>
<dbReference type="EMBL" id="QXFU01000715">
    <property type="protein sequence ID" value="KAE9023291.1"/>
    <property type="molecule type" value="Genomic_DNA"/>
</dbReference>
<proteinExistence type="predicted"/>
<evidence type="ECO:0000313" key="4">
    <source>
        <dbReference type="Proteomes" id="UP000429607"/>
    </source>
</evidence>
<dbReference type="EMBL" id="QXFV01000086">
    <property type="protein sequence ID" value="KAE9050296.1"/>
    <property type="molecule type" value="Genomic_DNA"/>
</dbReference>
<dbReference type="Proteomes" id="UP000434957">
    <property type="component" value="Unassembled WGS sequence"/>
</dbReference>
<dbReference type="Proteomes" id="UP000435112">
    <property type="component" value="Unassembled WGS sequence"/>
</dbReference>
<dbReference type="EMBL" id="QXFT01000737">
    <property type="protein sequence ID" value="KAE9336853.1"/>
    <property type="molecule type" value="Genomic_DNA"/>
</dbReference>
<keyword evidence="5" id="KW-1185">Reference proteome</keyword>
<comment type="caution">
    <text evidence="1">The sequence shown here is derived from an EMBL/GenBank/DDBJ whole genome shotgun (WGS) entry which is preliminary data.</text>
</comment>
<gene>
    <name evidence="2" type="ORF">PR001_g2503</name>
    <name evidence="1" type="ORF">PR002_g11748</name>
    <name evidence="3" type="ORF">PR003_g12299</name>
</gene>
<evidence type="ECO:0000313" key="6">
    <source>
        <dbReference type="Proteomes" id="UP000435112"/>
    </source>
</evidence>
<reference evidence="4 6" key="1">
    <citation type="submission" date="2018-09" db="EMBL/GenBank/DDBJ databases">
        <title>Genomic investigation of the strawberry pathogen Phytophthora fragariae indicates pathogenicity is determined by transcriptional variation in three key races.</title>
        <authorList>
            <person name="Adams T.M."/>
            <person name="Armitage A.D."/>
            <person name="Sobczyk M.K."/>
            <person name="Bates H.J."/>
            <person name="Dunwell J.M."/>
            <person name="Nellist C.F."/>
            <person name="Harrison R.J."/>
        </authorList>
    </citation>
    <scope>NUCLEOTIDE SEQUENCE [LARGE SCALE GENOMIC DNA]</scope>
    <source>
        <strain evidence="2 4">SCRP249</strain>
        <strain evidence="1 6">SCRP324</strain>
        <strain evidence="3 5">SCRP333</strain>
    </source>
</reference>
<name>A0A6A3LUH7_9STRA</name>
<evidence type="ECO:0000313" key="2">
    <source>
        <dbReference type="EMBL" id="KAE9050296.1"/>
    </source>
</evidence>
<evidence type="ECO:0000313" key="1">
    <source>
        <dbReference type="EMBL" id="KAE9023291.1"/>
    </source>
</evidence>
<evidence type="ECO:0000313" key="5">
    <source>
        <dbReference type="Proteomes" id="UP000434957"/>
    </source>
</evidence>
<accession>A0A6A3LUH7</accession>